<proteinExistence type="predicted"/>
<keyword evidence="4" id="KW-0539">Nucleus</keyword>
<protein>
    <submittedName>
        <fullName evidence="6">Transcription factor UPBEAT1-like</fullName>
    </submittedName>
</protein>
<dbReference type="CDD" id="cd11444">
    <property type="entry name" value="bHLH_AtIBH1_like"/>
    <property type="match status" value="1"/>
</dbReference>
<name>A0A6P5XGA3_DURZI</name>
<evidence type="ECO:0000313" key="6">
    <source>
        <dbReference type="RefSeq" id="XP_022727308.1"/>
    </source>
</evidence>
<dbReference type="PANTHER" id="PTHR33124">
    <property type="entry name" value="TRANSCRIPTION FACTOR IBH1-LIKE 1"/>
    <property type="match status" value="1"/>
</dbReference>
<comment type="subcellular location">
    <subcellularLocation>
        <location evidence="1">Nucleus</location>
    </subcellularLocation>
</comment>
<dbReference type="InterPro" id="IPR044549">
    <property type="entry name" value="bHLH_AtIBH1-like"/>
</dbReference>
<dbReference type="GeneID" id="111283147"/>
<dbReference type="GO" id="GO:0006355">
    <property type="term" value="P:regulation of DNA-templated transcription"/>
    <property type="evidence" value="ECO:0007669"/>
    <property type="project" value="InterPro"/>
</dbReference>
<dbReference type="KEGG" id="dzi:111283147"/>
<keyword evidence="2" id="KW-0805">Transcription regulation</keyword>
<organism evidence="5 6">
    <name type="scientific">Durio zibethinus</name>
    <name type="common">Durian</name>
    <dbReference type="NCBI Taxonomy" id="66656"/>
    <lineage>
        <taxon>Eukaryota</taxon>
        <taxon>Viridiplantae</taxon>
        <taxon>Streptophyta</taxon>
        <taxon>Embryophyta</taxon>
        <taxon>Tracheophyta</taxon>
        <taxon>Spermatophyta</taxon>
        <taxon>Magnoliopsida</taxon>
        <taxon>eudicotyledons</taxon>
        <taxon>Gunneridae</taxon>
        <taxon>Pentapetalae</taxon>
        <taxon>rosids</taxon>
        <taxon>malvids</taxon>
        <taxon>Malvales</taxon>
        <taxon>Malvaceae</taxon>
        <taxon>Helicteroideae</taxon>
        <taxon>Durio</taxon>
    </lineage>
</organism>
<sequence>MGISRLPLLSFDSNGVQGNQEMSKSNCSLWNKLLEAQAKRRLKVQKQRITKKKAKLVKCKRPRSILMKRRARTGGSRRAVNPIARKLKTLKKLVPNNESIGLDGLFSETAEYILSLQMRVKVMQIVVKVLTGSNE</sequence>
<dbReference type="InterPro" id="IPR044660">
    <property type="entry name" value="IBH1-like"/>
</dbReference>
<dbReference type="AlphaFoldDB" id="A0A6P5XGA3"/>
<dbReference type="OrthoDB" id="1935502at2759"/>
<accession>A0A6P5XGA3</accession>
<dbReference type="PANTHER" id="PTHR33124:SF39">
    <property type="entry name" value="TRANSCRIPTION FACTOR UPBEAT1"/>
    <property type="match status" value="1"/>
</dbReference>
<evidence type="ECO:0000256" key="4">
    <source>
        <dbReference type="ARBA" id="ARBA00023242"/>
    </source>
</evidence>
<evidence type="ECO:0000313" key="5">
    <source>
        <dbReference type="Proteomes" id="UP000515121"/>
    </source>
</evidence>
<dbReference type="RefSeq" id="XP_022727308.1">
    <property type="nucleotide sequence ID" value="XM_022871573.1"/>
</dbReference>
<keyword evidence="5" id="KW-1185">Reference proteome</keyword>
<dbReference type="GO" id="GO:0005634">
    <property type="term" value="C:nucleus"/>
    <property type="evidence" value="ECO:0007669"/>
    <property type="project" value="UniProtKB-SubCell"/>
</dbReference>
<dbReference type="Proteomes" id="UP000515121">
    <property type="component" value="Unplaced"/>
</dbReference>
<reference evidence="6" key="1">
    <citation type="submission" date="2025-08" db="UniProtKB">
        <authorList>
            <consortium name="RefSeq"/>
        </authorList>
    </citation>
    <scope>IDENTIFICATION</scope>
    <source>
        <tissue evidence="6">Fruit stalk</tissue>
    </source>
</reference>
<evidence type="ECO:0000256" key="1">
    <source>
        <dbReference type="ARBA" id="ARBA00004123"/>
    </source>
</evidence>
<evidence type="ECO:0000256" key="2">
    <source>
        <dbReference type="ARBA" id="ARBA00023015"/>
    </source>
</evidence>
<evidence type="ECO:0000256" key="3">
    <source>
        <dbReference type="ARBA" id="ARBA00023163"/>
    </source>
</evidence>
<keyword evidence="3" id="KW-0804">Transcription</keyword>
<gene>
    <name evidence="6" type="primary">LOC111283147</name>
</gene>